<dbReference type="SUPFAM" id="SSF110997">
    <property type="entry name" value="Sporulation related repeat"/>
    <property type="match status" value="1"/>
</dbReference>
<dbReference type="Pfam" id="PF05036">
    <property type="entry name" value="SPOR"/>
    <property type="match status" value="1"/>
</dbReference>
<dbReference type="AlphaFoldDB" id="A0A5J4SIT2"/>
<evidence type="ECO:0000259" key="1">
    <source>
        <dbReference type="PROSITE" id="PS51724"/>
    </source>
</evidence>
<comment type="caution">
    <text evidence="2">The sequence shown here is derived from an EMBL/GenBank/DDBJ whole genome shotgun (WGS) entry which is preliminary data.</text>
</comment>
<dbReference type="GO" id="GO:0042834">
    <property type="term" value="F:peptidoglycan binding"/>
    <property type="evidence" value="ECO:0007669"/>
    <property type="project" value="InterPro"/>
</dbReference>
<dbReference type="Gene3D" id="3.30.70.1070">
    <property type="entry name" value="Sporulation related repeat"/>
    <property type="match status" value="1"/>
</dbReference>
<reference evidence="2" key="1">
    <citation type="submission" date="2019-03" db="EMBL/GenBank/DDBJ databases">
        <title>Single cell metagenomics reveals metabolic interactions within the superorganism composed of flagellate Streblomastix strix and complex community of Bacteroidetes bacteria on its surface.</title>
        <authorList>
            <person name="Treitli S.C."/>
            <person name="Kolisko M."/>
            <person name="Husnik F."/>
            <person name="Keeling P."/>
            <person name="Hampl V."/>
        </authorList>
    </citation>
    <scope>NUCLEOTIDE SEQUENCE</scope>
    <source>
        <strain evidence="2">STM</strain>
    </source>
</reference>
<dbReference type="InterPro" id="IPR007730">
    <property type="entry name" value="SPOR-like_dom"/>
</dbReference>
<evidence type="ECO:0000313" key="2">
    <source>
        <dbReference type="EMBL" id="KAA6346126.1"/>
    </source>
</evidence>
<accession>A0A5J4SIT2</accession>
<dbReference type="InterPro" id="IPR036680">
    <property type="entry name" value="SPOR-like_sf"/>
</dbReference>
<dbReference type="PROSITE" id="PS51257">
    <property type="entry name" value="PROKAR_LIPOPROTEIN"/>
    <property type="match status" value="1"/>
</dbReference>
<organism evidence="2">
    <name type="scientific">termite gut metagenome</name>
    <dbReference type="NCBI Taxonomy" id="433724"/>
    <lineage>
        <taxon>unclassified sequences</taxon>
        <taxon>metagenomes</taxon>
        <taxon>organismal metagenomes</taxon>
    </lineage>
</organism>
<gene>
    <name evidence="2" type="ORF">EZS27_006348</name>
</gene>
<dbReference type="PROSITE" id="PS51724">
    <property type="entry name" value="SPOR"/>
    <property type="match status" value="1"/>
</dbReference>
<name>A0A5J4SIT2_9ZZZZ</name>
<dbReference type="EMBL" id="SNRY01000142">
    <property type="protein sequence ID" value="KAA6346126.1"/>
    <property type="molecule type" value="Genomic_DNA"/>
</dbReference>
<feature type="domain" description="SPOR" evidence="1">
    <location>
        <begin position="82"/>
        <end position="164"/>
    </location>
</feature>
<proteinExistence type="predicted"/>
<protein>
    <recommendedName>
        <fullName evidence="1">SPOR domain-containing protein</fullName>
    </recommendedName>
</protein>
<sequence>MKKGNMVGLKICLVTLILVFASCKSSESAYKKAYEAAKKQEVTTNNKERAIVNGVITETTPPVSVSNGTNIRREKVTVVSGDNALKTYGVVCGSFSLKTNADALKNYLQSEGYAKATVVFSTEIVMYRVIADSYNDKESAVYARNTFKAKYPYRNDFQDAWILEKL</sequence>